<dbReference type="Pfam" id="PF01314">
    <property type="entry name" value="AFOR_C"/>
    <property type="match status" value="1"/>
</dbReference>
<feature type="domain" description="Aldehyde ferredoxin oxidoreductase N-terminal" evidence="9">
    <location>
        <begin position="17"/>
        <end position="217"/>
    </location>
</feature>
<dbReference type="Pfam" id="PF02730">
    <property type="entry name" value="AFOR_N"/>
    <property type="match status" value="1"/>
</dbReference>
<proteinExistence type="inferred from homology"/>
<evidence type="ECO:0000256" key="1">
    <source>
        <dbReference type="ARBA" id="ARBA00001966"/>
    </source>
</evidence>
<dbReference type="PANTHER" id="PTHR30038">
    <property type="entry name" value="ALDEHYDE FERREDOXIN OXIDOREDUCTASE"/>
    <property type="match status" value="1"/>
</dbReference>
<keyword evidence="5" id="KW-0560">Oxidoreductase</keyword>
<dbReference type="PANTHER" id="PTHR30038:SF0">
    <property type="entry name" value="TUNGSTEN-CONTAINING ALDEHYDE FERREDOXIN OXIDOREDUCTASE"/>
    <property type="match status" value="1"/>
</dbReference>
<dbReference type="OrthoDB" id="9763894at2"/>
<evidence type="ECO:0000256" key="8">
    <source>
        <dbReference type="ARBA" id="ARBA00049934"/>
    </source>
</evidence>
<evidence type="ECO:0000256" key="4">
    <source>
        <dbReference type="ARBA" id="ARBA00022723"/>
    </source>
</evidence>
<dbReference type="InterPro" id="IPR013985">
    <property type="entry name" value="Ald_Fedxn_OxRdtase_dom3"/>
</dbReference>
<dbReference type="STRING" id="158190.SpiGrapes_2201"/>
<dbReference type="Gene3D" id="1.10.569.10">
    <property type="entry name" value="Aldehyde Ferredoxin Oxidoreductase Protein, subunit A, domain 2"/>
    <property type="match status" value="1"/>
</dbReference>
<keyword evidence="7" id="KW-0411">Iron-sulfur</keyword>
<dbReference type="InterPro" id="IPR013984">
    <property type="entry name" value="Ald_Fedxn_OxRdtase_dom2"/>
</dbReference>
<organism evidence="10 11">
    <name type="scientific">Sphaerochaeta pleomorpha (strain ATCC BAA-1885 / DSM 22778 / Grapes)</name>
    <dbReference type="NCBI Taxonomy" id="158190"/>
    <lineage>
        <taxon>Bacteria</taxon>
        <taxon>Pseudomonadati</taxon>
        <taxon>Spirochaetota</taxon>
        <taxon>Spirochaetia</taxon>
        <taxon>Spirochaetales</taxon>
        <taxon>Sphaerochaetaceae</taxon>
        <taxon>Sphaerochaeta</taxon>
    </lineage>
</organism>
<dbReference type="eggNOG" id="COG2414">
    <property type="taxonomic scope" value="Bacteria"/>
</dbReference>
<reference evidence="10 11" key="1">
    <citation type="submission" date="2011-11" db="EMBL/GenBank/DDBJ databases">
        <title>Complete sequence of Spirochaeta sp. grapes.</title>
        <authorList>
            <consortium name="US DOE Joint Genome Institute"/>
            <person name="Lucas S."/>
            <person name="Han J."/>
            <person name="Lapidus A."/>
            <person name="Cheng J.-F."/>
            <person name="Goodwin L."/>
            <person name="Pitluck S."/>
            <person name="Peters L."/>
            <person name="Ovchinnikova G."/>
            <person name="Munk A.C."/>
            <person name="Detter J.C."/>
            <person name="Han C."/>
            <person name="Tapia R."/>
            <person name="Land M."/>
            <person name="Hauser L."/>
            <person name="Kyrpides N."/>
            <person name="Ivanova N."/>
            <person name="Pagani I."/>
            <person name="Ritalahtilisa K."/>
            <person name="Loeffler F."/>
            <person name="Woyke T."/>
        </authorList>
    </citation>
    <scope>NUCLEOTIDE SEQUENCE [LARGE SCALE GENOMIC DNA]</scope>
    <source>
        <strain evidence="11">ATCC BAA-1885 / DSM 22778 / Grapes</strain>
    </source>
</reference>
<dbReference type="EMBL" id="CP003155">
    <property type="protein sequence ID" value="AEV29977.1"/>
    <property type="molecule type" value="Genomic_DNA"/>
</dbReference>
<keyword evidence="4" id="KW-0479">Metal-binding</keyword>
<sequence>MDTFYCMEQKQHMAFPYRQRFILLVDVGQETWEKIPLSESESKTMLGGRLLALGLWDKYAEYENLGSQAYESGNPIVIAAGSASDISLACCDSFTLVTRSQLTGQLSVNTSNGPLARALHGCGYSAMVIVGRFRRLSGFEIDFNSVQFSNAEKFHDFTTKEVATHFLGKNLIALGPAGEHQVPYASIWSDGTNFGRGGVGTVFGLKNIKYITLAPSVSGRESYDPKQLGTTIQKYQRTLQKSKVGDLIAKEGSVTLIEQANRYGWAAVDCFSLRRDGRLWGLSSYRDFKAADPAVQGCAGCPNGCAHSSGEGSVFPDFSMGLALGANLELFDYQSVSLLMDRCSETGLDYYSIGAVLAWARKTRPEGTLSFLPDLSRATVHQYLHLIDAMAYRKGTGEQLSHTLDKLVTLYGGAEYAYAVNSIPLAPYDLRALPAQALLTALGDDTVVIRELLSGNHYRRGKERQIAMWAMFSQDLRYAMESLGLCYFFSLPCFDKPFLWYPFRFYRKSMFSFFAELVSVTEGYTVTGKQVASYGRDAWALQRKIDKMLLKGEPVGTLPDQVLVNASSNFPAAQVVPLARLLDTYYQMRGIK</sequence>
<keyword evidence="6" id="KW-0408">Iron</keyword>
<dbReference type="Gene3D" id="3.60.9.10">
    <property type="entry name" value="Aldehyde ferredoxin oxidoreductase, N-terminal domain"/>
    <property type="match status" value="1"/>
</dbReference>
<dbReference type="GO" id="GO:0051539">
    <property type="term" value="F:4 iron, 4 sulfur cluster binding"/>
    <property type="evidence" value="ECO:0007669"/>
    <property type="project" value="UniProtKB-KW"/>
</dbReference>
<dbReference type="GO" id="GO:0016625">
    <property type="term" value="F:oxidoreductase activity, acting on the aldehyde or oxo group of donors, iron-sulfur protein as acceptor"/>
    <property type="evidence" value="ECO:0007669"/>
    <property type="project" value="InterPro"/>
</dbReference>
<dbReference type="InterPro" id="IPR036021">
    <property type="entry name" value="Tungsten_al_ferr_oxy-like_C"/>
</dbReference>
<dbReference type="InterPro" id="IPR036503">
    <property type="entry name" value="Ald_Fedxn_OxRdtase_N_sf"/>
</dbReference>
<dbReference type="Gene3D" id="1.10.599.10">
    <property type="entry name" value="Aldehyde Ferredoxin Oxidoreductase Protein, subunit A, domain 3"/>
    <property type="match status" value="1"/>
</dbReference>
<dbReference type="GO" id="GO:0009055">
    <property type="term" value="F:electron transfer activity"/>
    <property type="evidence" value="ECO:0007669"/>
    <property type="project" value="InterPro"/>
</dbReference>
<name>G8QRX9_SPHPG</name>
<dbReference type="SUPFAM" id="SSF48310">
    <property type="entry name" value="Aldehyde ferredoxin oxidoreductase, C-terminal domains"/>
    <property type="match status" value="1"/>
</dbReference>
<dbReference type="InterPro" id="IPR001203">
    <property type="entry name" value="OxRdtase_Ald_Fedxn_C"/>
</dbReference>
<dbReference type="SMART" id="SM00790">
    <property type="entry name" value="AFOR_N"/>
    <property type="match status" value="1"/>
</dbReference>
<evidence type="ECO:0000313" key="10">
    <source>
        <dbReference type="EMBL" id="AEV29977.1"/>
    </source>
</evidence>
<keyword evidence="11" id="KW-1185">Reference proteome</keyword>
<dbReference type="GO" id="GO:0046872">
    <property type="term" value="F:metal ion binding"/>
    <property type="evidence" value="ECO:0007669"/>
    <property type="project" value="UniProtKB-KW"/>
</dbReference>
<evidence type="ECO:0000256" key="5">
    <source>
        <dbReference type="ARBA" id="ARBA00023002"/>
    </source>
</evidence>
<evidence type="ECO:0000313" key="11">
    <source>
        <dbReference type="Proteomes" id="UP000005632"/>
    </source>
</evidence>
<evidence type="ECO:0000256" key="2">
    <source>
        <dbReference type="ARBA" id="ARBA00011032"/>
    </source>
</evidence>
<comment type="cofactor">
    <cofactor evidence="1">
        <name>[4Fe-4S] cluster</name>
        <dbReference type="ChEBI" id="CHEBI:49883"/>
    </cofactor>
</comment>
<dbReference type="InterPro" id="IPR013983">
    <property type="entry name" value="Ald_Fedxn_OxRdtase_N"/>
</dbReference>
<accession>G8QRX9</accession>
<dbReference type="InterPro" id="IPR051919">
    <property type="entry name" value="W-dependent_AOR"/>
</dbReference>
<gene>
    <name evidence="10" type="ordered locus">SpiGrapes_2201</name>
</gene>
<evidence type="ECO:0000259" key="9">
    <source>
        <dbReference type="SMART" id="SM00790"/>
    </source>
</evidence>
<keyword evidence="3" id="KW-0004">4Fe-4S</keyword>
<comment type="cofactor">
    <cofactor evidence="8">
        <name>tungstopterin</name>
        <dbReference type="ChEBI" id="CHEBI:30402"/>
    </cofactor>
</comment>
<evidence type="ECO:0000256" key="3">
    <source>
        <dbReference type="ARBA" id="ARBA00022485"/>
    </source>
</evidence>
<dbReference type="SUPFAM" id="SSF56228">
    <property type="entry name" value="Aldehyde ferredoxin oxidoreductase, N-terminal domain"/>
    <property type="match status" value="1"/>
</dbReference>
<comment type="similarity">
    <text evidence="2">Belongs to the AOR/FOR family.</text>
</comment>
<dbReference type="HOGENOM" id="CLU_423832_0_0_12"/>
<evidence type="ECO:0000256" key="6">
    <source>
        <dbReference type="ARBA" id="ARBA00023004"/>
    </source>
</evidence>
<dbReference type="KEGG" id="sgp:SpiGrapes_2201"/>
<evidence type="ECO:0000256" key="7">
    <source>
        <dbReference type="ARBA" id="ARBA00023014"/>
    </source>
</evidence>
<dbReference type="AlphaFoldDB" id="G8QRX9"/>
<dbReference type="Proteomes" id="UP000005632">
    <property type="component" value="Chromosome"/>
</dbReference>
<protein>
    <submittedName>
        <fullName evidence="10">Aldehyde:ferredoxin oxidoreductase</fullName>
    </submittedName>
</protein>